<evidence type="ECO:0000256" key="7">
    <source>
        <dbReference type="ARBA" id="ARBA00023180"/>
    </source>
</evidence>
<keyword evidence="12" id="KW-1185">Reference proteome</keyword>
<evidence type="ECO:0000256" key="6">
    <source>
        <dbReference type="ARBA" id="ARBA00023157"/>
    </source>
</evidence>
<evidence type="ECO:0000313" key="12">
    <source>
        <dbReference type="Proteomes" id="UP000265120"/>
    </source>
</evidence>
<organism evidence="11 12">
    <name type="scientific">Cynoglossus semilaevis</name>
    <name type="common">Tongue sole</name>
    <dbReference type="NCBI Taxonomy" id="244447"/>
    <lineage>
        <taxon>Eukaryota</taxon>
        <taxon>Metazoa</taxon>
        <taxon>Chordata</taxon>
        <taxon>Craniata</taxon>
        <taxon>Vertebrata</taxon>
        <taxon>Euteleostomi</taxon>
        <taxon>Actinopterygii</taxon>
        <taxon>Neopterygii</taxon>
        <taxon>Teleostei</taxon>
        <taxon>Neoteleostei</taxon>
        <taxon>Acanthomorphata</taxon>
        <taxon>Carangaria</taxon>
        <taxon>Pleuronectiformes</taxon>
        <taxon>Pleuronectoidei</taxon>
        <taxon>Cynoglossidae</taxon>
        <taxon>Cynoglossinae</taxon>
        <taxon>Cynoglossus</taxon>
    </lineage>
</organism>
<evidence type="ECO:0000256" key="9">
    <source>
        <dbReference type="SAM" id="Phobius"/>
    </source>
</evidence>
<dbReference type="PANTHER" id="PTHR12366:SF32">
    <property type="entry name" value="ASPARTATE BETA-HYDROXYLASE ISOFORM X1"/>
    <property type="match status" value="1"/>
</dbReference>
<dbReference type="OMA" id="SINVPCK"/>
<evidence type="ECO:0000313" key="11">
    <source>
        <dbReference type="Ensembl" id="ENSCSEP00000033519.1"/>
    </source>
</evidence>
<keyword evidence="6" id="KW-1015">Disulfide bond</keyword>
<keyword evidence="2" id="KW-0597">Phosphoprotein</keyword>
<evidence type="ECO:0000256" key="5">
    <source>
        <dbReference type="ARBA" id="ARBA00023136"/>
    </source>
</evidence>
<accession>A0A3P8X385</accession>
<proteinExistence type="predicted"/>
<sequence length="160" mass="17529">VVLCSVSGPAGLVSSSSSFFNWFMVLALLGVWTSVAVVYFDLVDYQGVIDKAKNIQINLSEELQGKLAAYDADGDGDFDVEDAKVLLGDRSSVDGDRLMVLDWLEEGGSDWFNGFFTFLYGLMNPLDATEEEEERSALGQRARMSGNRGQKVIIVGLQNQ</sequence>
<dbReference type="PANTHER" id="PTHR12366">
    <property type="entry name" value="ASPARTYL/ASPARAGINYL BETA-HYDROXYLASE"/>
    <property type="match status" value="1"/>
</dbReference>
<reference evidence="11" key="3">
    <citation type="submission" date="2025-09" db="UniProtKB">
        <authorList>
            <consortium name="Ensembl"/>
        </authorList>
    </citation>
    <scope>IDENTIFICATION</scope>
</reference>
<dbReference type="GeneTree" id="ENSGT00940000166547"/>
<keyword evidence="3 9" id="KW-0812">Transmembrane</keyword>
<evidence type="ECO:0000256" key="2">
    <source>
        <dbReference type="ARBA" id="ARBA00022553"/>
    </source>
</evidence>
<keyword evidence="7" id="KW-0325">Glycoprotein</keyword>
<feature type="transmembrane region" description="Helical" evidence="9">
    <location>
        <begin position="20"/>
        <end position="43"/>
    </location>
</feature>
<evidence type="ECO:0000259" key="10">
    <source>
        <dbReference type="Pfam" id="PF05279"/>
    </source>
</evidence>
<evidence type="ECO:0000256" key="8">
    <source>
        <dbReference type="ARBA" id="ARBA00037847"/>
    </source>
</evidence>
<dbReference type="GO" id="GO:0016020">
    <property type="term" value="C:membrane"/>
    <property type="evidence" value="ECO:0007669"/>
    <property type="project" value="UniProtKB-SubCell"/>
</dbReference>
<evidence type="ECO:0000256" key="1">
    <source>
        <dbReference type="ARBA" id="ARBA00004606"/>
    </source>
</evidence>
<reference evidence="11 12" key="1">
    <citation type="journal article" date="2014" name="Nat. Genet.">
        <title>Whole-genome sequence of a flatfish provides insights into ZW sex chromosome evolution and adaptation to a benthic lifestyle.</title>
        <authorList>
            <person name="Chen S."/>
            <person name="Zhang G."/>
            <person name="Shao C."/>
            <person name="Huang Q."/>
            <person name="Liu G."/>
            <person name="Zhang P."/>
            <person name="Song W."/>
            <person name="An N."/>
            <person name="Chalopin D."/>
            <person name="Volff J.N."/>
            <person name="Hong Y."/>
            <person name="Li Q."/>
            <person name="Sha Z."/>
            <person name="Zhou H."/>
            <person name="Xie M."/>
            <person name="Yu Q."/>
            <person name="Liu Y."/>
            <person name="Xiang H."/>
            <person name="Wang N."/>
            <person name="Wu K."/>
            <person name="Yang C."/>
            <person name="Zhou Q."/>
            <person name="Liao X."/>
            <person name="Yang L."/>
            <person name="Hu Q."/>
            <person name="Zhang J."/>
            <person name="Meng L."/>
            <person name="Jin L."/>
            <person name="Tian Y."/>
            <person name="Lian J."/>
            <person name="Yang J."/>
            <person name="Miao G."/>
            <person name="Liu S."/>
            <person name="Liang Z."/>
            <person name="Yan F."/>
            <person name="Li Y."/>
            <person name="Sun B."/>
            <person name="Zhang H."/>
            <person name="Zhang J."/>
            <person name="Zhu Y."/>
            <person name="Du M."/>
            <person name="Zhao Y."/>
            <person name="Schartl M."/>
            <person name="Tang Q."/>
            <person name="Wang J."/>
        </authorList>
    </citation>
    <scope>NUCLEOTIDE SEQUENCE</scope>
</reference>
<name>A0A3P8X385_CYNSE</name>
<dbReference type="InterPro" id="IPR007943">
    <property type="entry name" value="Asp-B-hydro/Triadin_dom"/>
</dbReference>
<dbReference type="AlphaFoldDB" id="A0A3P8X385"/>
<keyword evidence="4 9" id="KW-1133">Transmembrane helix</keyword>
<comment type="subcellular location">
    <subcellularLocation>
        <location evidence="8">Endomembrane system</location>
        <topology evidence="8">Single-pass membrane protein</topology>
    </subcellularLocation>
    <subcellularLocation>
        <location evidence="1">Membrane</location>
        <topology evidence="1">Single-pass type II membrane protein</topology>
    </subcellularLocation>
</comment>
<evidence type="ECO:0000256" key="4">
    <source>
        <dbReference type="ARBA" id="ARBA00022989"/>
    </source>
</evidence>
<protein>
    <recommendedName>
        <fullName evidence="10">Aspartyl beta-hydroxylase/Triadin domain-containing protein</fullName>
    </recommendedName>
</protein>
<dbReference type="Ensembl" id="ENSCSET00000033953.1">
    <property type="protein sequence ID" value="ENSCSEP00000033519.1"/>
    <property type="gene ID" value="ENSCSEG00000021511.1"/>
</dbReference>
<dbReference type="GO" id="GO:0005783">
    <property type="term" value="C:endoplasmic reticulum"/>
    <property type="evidence" value="ECO:0007669"/>
    <property type="project" value="TreeGrafter"/>
</dbReference>
<dbReference type="GO" id="GO:0062101">
    <property type="term" value="F:peptidyl-aspartic acid 3-dioxygenase activity"/>
    <property type="evidence" value="ECO:0007669"/>
    <property type="project" value="InterPro"/>
</dbReference>
<dbReference type="InterPro" id="IPR039038">
    <property type="entry name" value="ASPH"/>
</dbReference>
<dbReference type="Pfam" id="PF05279">
    <property type="entry name" value="Asp-B-Hydro_N"/>
    <property type="match status" value="1"/>
</dbReference>
<feature type="domain" description="Aspartyl beta-hydroxylase/Triadin" evidence="10">
    <location>
        <begin position="15"/>
        <end position="88"/>
    </location>
</feature>
<reference evidence="11" key="2">
    <citation type="submission" date="2025-08" db="UniProtKB">
        <authorList>
            <consortium name="Ensembl"/>
        </authorList>
    </citation>
    <scope>IDENTIFICATION</scope>
</reference>
<evidence type="ECO:0000256" key="3">
    <source>
        <dbReference type="ARBA" id="ARBA00022692"/>
    </source>
</evidence>
<keyword evidence="5 9" id="KW-0472">Membrane</keyword>
<dbReference type="Proteomes" id="UP000265120">
    <property type="component" value="Chromosome 20"/>
</dbReference>